<keyword evidence="2" id="KW-0238">DNA-binding</keyword>
<dbReference type="STRING" id="1034346.GCA_000313565_01687"/>
<dbReference type="GO" id="GO:0043565">
    <property type="term" value="F:sequence-specific DNA binding"/>
    <property type="evidence" value="ECO:0007669"/>
    <property type="project" value="InterPro"/>
</dbReference>
<evidence type="ECO:0000313" key="6">
    <source>
        <dbReference type="Proteomes" id="UP000247612"/>
    </source>
</evidence>
<dbReference type="OrthoDB" id="45544at2"/>
<dbReference type="EMBL" id="QJKH01000004">
    <property type="protein sequence ID" value="PXX80189.1"/>
    <property type="molecule type" value="Genomic_DNA"/>
</dbReference>
<dbReference type="AlphaFoldDB" id="A0A318KR12"/>
<keyword evidence="6" id="KW-1185">Reference proteome</keyword>
<dbReference type="Proteomes" id="UP000247612">
    <property type="component" value="Unassembled WGS sequence"/>
</dbReference>
<dbReference type="SUPFAM" id="SSF46689">
    <property type="entry name" value="Homeodomain-like"/>
    <property type="match status" value="2"/>
</dbReference>
<sequence length="288" mass="33814">MKNNYEIIDTVLTLIEEQLYDESLNLESLAASIGYSKYHLHRMFSAVTHYSLHEYIQRRRLNEAGRQLIESNKTIIEISQEAGYDTQRTFTRAFKAVFKNSPAAFRKQREFMPVQLKLNVYELSNQRERVMDIRIIEHDEMKLVGFTGNTKHGFNAIGRCWHKLHKYKHKIINRAEPDFLIGVNDYSAFEKQEQHPIFKVMAAAETTSFIAVPKGMNHLILPASKYVVFTFHGRNEDSMQPVAEYIYGQWFPNSTLIFNENCCYDFVKYNEQSDDRGESDIEYWVPIL</sequence>
<dbReference type="SMART" id="SM00871">
    <property type="entry name" value="AraC_E_bind"/>
    <property type="match status" value="1"/>
</dbReference>
<dbReference type="InterPro" id="IPR010499">
    <property type="entry name" value="AraC_E-bd"/>
</dbReference>
<dbReference type="GO" id="GO:0003700">
    <property type="term" value="F:DNA-binding transcription factor activity"/>
    <property type="evidence" value="ECO:0007669"/>
    <property type="project" value="InterPro"/>
</dbReference>
<dbReference type="PROSITE" id="PS01124">
    <property type="entry name" value="HTH_ARAC_FAMILY_2"/>
    <property type="match status" value="1"/>
</dbReference>
<organism evidence="5 6">
    <name type="scientific">Dielma fastidiosa</name>
    <dbReference type="NCBI Taxonomy" id="1034346"/>
    <lineage>
        <taxon>Bacteria</taxon>
        <taxon>Bacillati</taxon>
        <taxon>Bacillota</taxon>
        <taxon>Erysipelotrichia</taxon>
        <taxon>Erysipelotrichales</taxon>
        <taxon>Erysipelotrichaceae</taxon>
        <taxon>Dielma</taxon>
    </lineage>
</organism>
<dbReference type="SMART" id="SM00342">
    <property type="entry name" value="HTH_ARAC"/>
    <property type="match status" value="1"/>
</dbReference>
<proteinExistence type="predicted"/>
<evidence type="ECO:0000313" key="5">
    <source>
        <dbReference type="EMBL" id="PXX80189.1"/>
    </source>
</evidence>
<accession>A0A318KR12</accession>
<dbReference type="Gene3D" id="1.10.10.60">
    <property type="entry name" value="Homeodomain-like"/>
    <property type="match status" value="2"/>
</dbReference>
<dbReference type="PANTHER" id="PTHR47504:SF5">
    <property type="entry name" value="RIGHT ORIGIN-BINDING PROTEIN"/>
    <property type="match status" value="1"/>
</dbReference>
<dbReference type="InterPro" id="IPR009057">
    <property type="entry name" value="Homeodomain-like_sf"/>
</dbReference>
<evidence type="ECO:0000259" key="4">
    <source>
        <dbReference type="PROSITE" id="PS01124"/>
    </source>
</evidence>
<keyword evidence="1" id="KW-0805">Transcription regulation</keyword>
<dbReference type="InterPro" id="IPR011256">
    <property type="entry name" value="Reg_factor_effector_dom_sf"/>
</dbReference>
<feature type="domain" description="HTH araC/xylS-type" evidence="4">
    <location>
        <begin position="9"/>
        <end position="108"/>
    </location>
</feature>
<dbReference type="InterPro" id="IPR050959">
    <property type="entry name" value="MarA-like"/>
</dbReference>
<dbReference type="InterPro" id="IPR018060">
    <property type="entry name" value="HTH_AraC"/>
</dbReference>
<protein>
    <submittedName>
        <fullName evidence="5">AraC family transcriptional regulator</fullName>
    </submittedName>
</protein>
<dbReference type="Gene3D" id="3.20.80.10">
    <property type="entry name" value="Regulatory factor, effector binding domain"/>
    <property type="match status" value="1"/>
</dbReference>
<dbReference type="SUPFAM" id="SSF55136">
    <property type="entry name" value="Probable bacterial effector-binding domain"/>
    <property type="match status" value="1"/>
</dbReference>
<evidence type="ECO:0000256" key="1">
    <source>
        <dbReference type="ARBA" id="ARBA00023015"/>
    </source>
</evidence>
<gene>
    <name evidence="5" type="ORF">DES51_104194</name>
</gene>
<evidence type="ECO:0000256" key="3">
    <source>
        <dbReference type="ARBA" id="ARBA00023163"/>
    </source>
</evidence>
<comment type="caution">
    <text evidence="5">The sequence shown here is derived from an EMBL/GenBank/DDBJ whole genome shotgun (WGS) entry which is preliminary data.</text>
</comment>
<dbReference type="Pfam" id="PF12833">
    <property type="entry name" value="HTH_18"/>
    <property type="match status" value="1"/>
</dbReference>
<evidence type="ECO:0000256" key="2">
    <source>
        <dbReference type="ARBA" id="ARBA00023125"/>
    </source>
</evidence>
<reference evidence="5 6" key="1">
    <citation type="submission" date="2018-05" db="EMBL/GenBank/DDBJ databases">
        <title>Genomic Encyclopedia of Type Strains, Phase IV (KMG-IV): sequencing the most valuable type-strain genomes for metagenomic binning, comparative biology and taxonomic classification.</title>
        <authorList>
            <person name="Goeker M."/>
        </authorList>
    </citation>
    <scope>NUCLEOTIDE SEQUENCE [LARGE SCALE GENOMIC DNA]</scope>
    <source>
        <strain evidence="5 6">JC118</strain>
    </source>
</reference>
<dbReference type="InterPro" id="IPR029442">
    <property type="entry name" value="GyrI-like"/>
</dbReference>
<dbReference type="PANTHER" id="PTHR47504">
    <property type="entry name" value="RIGHT ORIGIN-BINDING PROTEIN"/>
    <property type="match status" value="1"/>
</dbReference>
<dbReference type="RefSeq" id="WP_022937990.1">
    <property type="nucleotide sequence ID" value="NZ_CABKRQ010000004.1"/>
</dbReference>
<dbReference type="Pfam" id="PF06445">
    <property type="entry name" value="GyrI-like"/>
    <property type="match status" value="1"/>
</dbReference>
<keyword evidence="3" id="KW-0804">Transcription</keyword>
<name>A0A318KR12_9FIRM</name>